<reference evidence="2 3" key="1">
    <citation type="journal article" date="2020" name="Nat. Commun.">
        <title>The structures of two archaeal type IV pili illuminate evolutionary relationships.</title>
        <authorList>
            <person name="Wang F."/>
            <person name="Baquero D.P."/>
            <person name="Su Z."/>
            <person name="Beltran L.C."/>
            <person name="Prangishvili D."/>
            <person name="Krupovic M."/>
            <person name="Egelman E.H."/>
        </authorList>
    </citation>
    <scope>NUCLEOTIDE SEQUENCE [LARGE SCALE GENOMIC DNA]</scope>
    <source>
        <strain evidence="2 3">2GA</strain>
    </source>
</reference>
<keyword evidence="1" id="KW-1133">Transmembrane helix</keyword>
<feature type="transmembrane region" description="Helical" evidence="1">
    <location>
        <begin position="275"/>
        <end position="297"/>
    </location>
</feature>
<feature type="transmembrane region" description="Helical" evidence="1">
    <location>
        <begin position="318"/>
        <end position="337"/>
    </location>
</feature>
<dbReference type="GeneID" id="5055035"/>
<accession>A0A7L4P8Z4</accession>
<dbReference type="EMBL" id="JAAVJF010000001">
    <property type="protein sequence ID" value="NYR14907.1"/>
    <property type="molecule type" value="Genomic_DNA"/>
</dbReference>
<evidence type="ECO:0008006" key="4">
    <source>
        <dbReference type="Google" id="ProtNLM"/>
    </source>
</evidence>
<feature type="transmembrane region" description="Helical" evidence="1">
    <location>
        <begin position="78"/>
        <end position="100"/>
    </location>
</feature>
<evidence type="ECO:0000313" key="3">
    <source>
        <dbReference type="Proteomes" id="UP000554766"/>
    </source>
</evidence>
<dbReference type="AlphaFoldDB" id="A0A7L4P8Z4"/>
<dbReference type="Proteomes" id="UP000554766">
    <property type="component" value="Unassembled WGS sequence"/>
</dbReference>
<feature type="transmembrane region" description="Helical" evidence="1">
    <location>
        <begin position="161"/>
        <end position="179"/>
    </location>
</feature>
<feature type="transmembrane region" description="Helical" evidence="1">
    <location>
        <begin position="137"/>
        <end position="155"/>
    </location>
</feature>
<protein>
    <recommendedName>
        <fullName evidence="4">NnrS family protein</fullName>
    </recommendedName>
</protein>
<sequence>METFEPKRMFLVMAPGLISLVLGGLTGIAVMWAWAGRQLPIGLSVEQHFYLIIAGFFAALIGNEVLNVLSFEWAGRPAGFALNVAYAALLWATVATVLSGNTPTAVITYAAMLIILIYYALRTYLKPSRIGLRPSIYNYLIPASLASSIVLVAAAHVLGGHVAIAMLYFPISVIFAVMSRDLPLVTGTRPGSWALNALAFALITAAFSFWTFGVAALSGILLIASWIAALLASGLVRVAKKQRLFSYLKIHMAYFWLAAGGVLLLVSPGGLWRDVAIHALSLGFIFNIVFGVDVILLDMLMSQAPRRVVVKARGGVPLVELATFILLNAGLLARAAYAGALEPLLALVSGPLTGIAIVAFLLNMQMRLRKMA</sequence>
<feature type="transmembrane region" description="Helical" evidence="1">
    <location>
        <begin position="12"/>
        <end position="35"/>
    </location>
</feature>
<feature type="transmembrane region" description="Helical" evidence="1">
    <location>
        <begin position="251"/>
        <end position="269"/>
    </location>
</feature>
<proteinExistence type="predicted"/>
<feature type="transmembrane region" description="Helical" evidence="1">
    <location>
        <begin position="106"/>
        <end position="125"/>
    </location>
</feature>
<dbReference type="OMA" id="MWAWAGR"/>
<dbReference type="RefSeq" id="WP_011900075.1">
    <property type="nucleotide sequence ID" value="NZ_JAAVJF010000001.1"/>
</dbReference>
<name>A0A7L4P8Z4_9CREN</name>
<feature type="transmembrane region" description="Helical" evidence="1">
    <location>
        <begin position="47"/>
        <end position="66"/>
    </location>
</feature>
<organism evidence="2 3">
    <name type="scientific">Pyrobaculum arsenaticum</name>
    <dbReference type="NCBI Taxonomy" id="121277"/>
    <lineage>
        <taxon>Archaea</taxon>
        <taxon>Thermoproteota</taxon>
        <taxon>Thermoprotei</taxon>
        <taxon>Thermoproteales</taxon>
        <taxon>Thermoproteaceae</taxon>
        <taxon>Pyrobaculum</taxon>
    </lineage>
</organism>
<feature type="transmembrane region" description="Helical" evidence="1">
    <location>
        <begin position="216"/>
        <end position="239"/>
    </location>
</feature>
<feature type="transmembrane region" description="Helical" evidence="1">
    <location>
        <begin position="343"/>
        <end position="362"/>
    </location>
</feature>
<evidence type="ECO:0000313" key="2">
    <source>
        <dbReference type="EMBL" id="NYR14907.1"/>
    </source>
</evidence>
<evidence type="ECO:0000256" key="1">
    <source>
        <dbReference type="SAM" id="Phobius"/>
    </source>
</evidence>
<keyword evidence="1" id="KW-0812">Transmembrane</keyword>
<keyword evidence="1" id="KW-0472">Membrane</keyword>
<comment type="caution">
    <text evidence="2">The sequence shown here is derived from an EMBL/GenBank/DDBJ whole genome shotgun (WGS) entry which is preliminary data.</text>
</comment>
<gene>
    <name evidence="2" type="ORF">HC235_02805</name>
</gene>
<feature type="transmembrane region" description="Helical" evidence="1">
    <location>
        <begin position="191"/>
        <end position="210"/>
    </location>
</feature>
<keyword evidence="3" id="KW-1185">Reference proteome</keyword>